<protein>
    <submittedName>
        <fullName evidence="3">Uncharacterized protein</fullName>
    </submittedName>
</protein>
<feature type="region of interest" description="Disordered" evidence="1">
    <location>
        <begin position="169"/>
        <end position="189"/>
    </location>
</feature>
<reference evidence="3" key="2">
    <citation type="submission" date="2025-09" db="UniProtKB">
        <authorList>
            <consortium name="Ensembl"/>
        </authorList>
    </citation>
    <scope>IDENTIFICATION</scope>
</reference>
<dbReference type="Ensembl" id="ENSNVIT00000032131.1">
    <property type="protein sequence ID" value="ENSNVIP00000027695.1"/>
    <property type="gene ID" value="ENSNVIG00000021410.1"/>
</dbReference>
<evidence type="ECO:0000256" key="2">
    <source>
        <dbReference type="SAM" id="Phobius"/>
    </source>
</evidence>
<organism evidence="3 4">
    <name type="scientific">Neovison vison</name>
    <name type="common">American mink</name>
    <name type="synonym">Mustela vison</name>
    <dbReference type="NCBI Taxonomy" id="452646"/>
    <lineage>
        <taxon>Eukaryota</taxon>
        <taxon>Metazoa</taxon>
        <taxon>Chordata</taxon>
        <taxon>Craniata</taxon>
        <taxon>Vertebrata</taxon>
        <taxon>Euteleostomi</taxon>
        <taxon>Mammalia</taxon>
        <taxon>Eutheria</taxon>
        <taxon>Laurasiatheria</taxon>
        <taxon>Carnivora</taxon>
        <taxon>Caniformia</taxon>
        <taxon>Musteloidea</taxon>
        <taxon>Mustelidae</taxon>
        <taxon>Mustelinae</taxon>
        <taxon>Neogale</taxon>
    </lineage>
</organism>
<feature type="transmembrane region" description="Helical" evidence="2">
    <location>
        <begin position="27"/>
        <end position="47"/>
    </location>
</feature>
<dbReference type="Proteomes" id="UP000694425">
    <property type="component" value="Unplaced"/>
</dbReference>
<keyword evidence="2" id="KW-0812">Transmembrane</keyword>
<evidence type="ECO:0000313" key="4">
    <source>
        <dbReference type="Proteomes" id="UP000694425"/>
    </source>
</evidence>
<dbReference type="AlphaFoldDB" id="A0A8C7BZ73"/>
<keyword evidence="2" id="KW-0472">Membrane</keyword>
<sequence length="189" mass="21286">MGHQDTSFLPCVKVNVRQNVVGLLPPLYSLVFVFGFVGNMLVVLILIKCKKKLLHHPLDHRQVPGDRPCCVCVKGQDGHLWGVDKWSHLGGGRLRRSPRDRLRGTGRARWYYLLHCRLFPFLHVETRSSLSREEHLSGLFESSSCQGRSSFPGMGGLRLPVELGTWQRAHPVPSSNARDAQRPCAASRE</sequence>
<accession>A0A8C7BZ73</accession>
<keyword evidence="2" id="KW-1133">Transmembrane helix</keyword>
<evidence type="ECO:0000313" key="3">
    <source>
        <dbReference type="Ensembl" id="ENSNVIP00000027695.1"/>
    </source>
</evidence>
<keyword evidence="4" id="KW-1185">Reference proteome</keyword>
<evidence type="ECO:0000256" key="1">
    <source>
        <dbReference type="SAM" id="MobiDB-lite"/>
    </source>
</evidence>
<dbReference type="Gene3D" id="6.20.400.20">
    <property type="match status" value="1"/>
</dbReference>
<name>A0A8C7BZ73_NEOVI</name>
<dbReference type="GeneTree" id="ENSGT00950000186149"/>
<reference evidence="3" key="1">
    <citation type="submission" date="2025-08" db="UniProtKB">
        <authorList>
            <consortium name="Ensembl"/>
        </authorList>
    </citation>
    <scope>IDENTIFICATION</scope>
</reference>
<proteinExistence type="predicted"/>